<dbReference type="HAMAP" id="MF_00124">
    <property type="entry name" value="Thymidine_kinase"/>
    <property type="match status" value="1"/>
</dbReference>
<dbReference type="PANTHER" id="PTHR11455:SF9">
    <property type="entry name" value="CRYPTOCHROME CIRCADIAN CLOCK 5 ISOFORM X1"/>
    <property type="match status" value="1"/>
</dbReference>
<dbReference type="SUPFAM" id="SSF52425">
    <property type="entry name" value="Cryptochrome/photolyase, N-terminal domain"/>
    <property type="match status" value="1"/>
</dbReference>
<evidence type="ECO:0000256" key="6">
    <source>
        <dbReference type="ARBA" id="ARBA00022679"/>
    </source>
</evidence>
<dbReference type="InterPro" id="IPR001267">
    <property type="entry name" value="Thymidine_kinase"/>
</dbReference>
<gene>
    <name evidence="12" type="primary">tdk</name>
    <name evidence="15" type="ORF">BRE01_11890</name>
</gene>
<feature type="binding site" evidence="12">
    <location>
        <position position="649"/>
    </location>
    <ligand>
        <name>Zn(2+)</name>
        <dbReference type="ChEBI" id="CHEBI:29105"/>
    </ligand>
</feature>
<feature type="binding site" evidence="12">
    <location>
        <position position="683"/>
    </location>
    <ligand>
        <name>Zn(2+)</name>
        <dbReference type="ChEBI" id="CHEBI:29105"/>
    </ligand>
</feature>
<reference evidence="15 16" key="1">
    <citation type="submission" date="2019-06" db="EMBL/GenBank/DDBJ databases">
        <title>Whole genome shotgun sequence of Brevibacillus reuszeri NBRC 15719.</title>
        <authorList>
            <person name="Hosoyama A."/>
            <person name="Uohara A."/>
            <person name="Ohji S."/>
            <person name="Ichikawa N."/>
        </authorList>
    </citation>
    <scope>NUCLEOTIDE SEQUENCE [LARGE SCALE GENOMIC DNA]</scope>
    <source>
        <strain evidence="15 16">NBRC 15719</strain>
    </source>
</reference>
<dbReference type="Gene3D" id="3.40.50.620">
    <property type="entry name" value="HUPs"/>
    <property type="match status" value="1"/>
</dbReference>
<dbReference type="SUPFAM" id="SSF57716">
    <property type="entry name" value="Glucocorticoid receptor-like (DNA-binding domain)"/>
    <property type="match status" value="1"/>
</dbReference>
<dbReference type="PROSITE" id="PS00603">
    <property type="entry name" value="TK_CELLULAR_TYPE"/>
    <property type="match status" value="1"/>
</dbReference>
<dbReference type="PROSITE" id="PS51645">
    <property type="entry name" value="PHR_CRY_ALPHA_BETA"/>
    <property type="match status" value="1"/>
</dbReference>
<evidence type="ECO:0000256" key="3">
    <source>
        <dbReference type="ARBA" id="ARBA00012118"/>
    </source>
</evidence>
<evidence type="ECO:0000256" key="5">
    <source>
        <dbReference type="ARBA" id="ARBA00022634"/>
    </source>
</evidence>
<dbReference type="Gene3D" id="3.30.60.20">
    <property type="match status" value="1"/>
</dbReference>
<keyword evidence="8 12" id="KW-0418">Kinase</keyword>
<feature type="domain" description="Photolyase/cryptochrome alpha/beta" evidence="14">
    <location>
        <begin position="1"/>
        <end position="130"/>
    </location>
</feature>
<keyword evidence="12" id="KW-0479">Metal-binding</keyword>
<dbReference type="SUPFAM" id="SSF48173">
    <property type="entry name" value="Cryptochrome/photolyase FAD-binding domain"/>
    <property type="match status" value="1"/>
</dbReference>
<dbReference type="Gene3D" id="1.25.40.80">
    <property type="match status" value="1"/>
</dbReference>
<comment type="similarity">
    <text evidence="2 12">Belongs to the thymidine kinase family.</text>
</comment>
<dbReference type="InterPro" id="IPR036155">
    <property type="entry name" value="Crypto/Photolyase_N_sf"/>
</dbReference>
<dbReference type="Pfam" id="PF03441">
    <property type="entry name" value="FAD_binding_7"/>
    <property type="match status" value="1"/>
</dbReference>
<evidence type="ECO:0000256" key="9">
    <source>
        <dbReference type="ARBA" id="ARBA00022827"/>
    </source>
</evidence>
<keyword evidence="6 12" id="KW-0808">Transferase</keyword>
<keyword evidence="5 12" id="KW-0237">DNA synthesis</keyword>
<sequence length="694" mass="79410">MTSIVWFRRDLRLHDHAALHAAMQTGDSIVPVFILDDWFCRSDKVGDKRLFAYFAAVESLANNLAHAGGRLLVRHGDPVQVLSQLAQETGADKLFFNRDYTPYARKRDERVHEALTSQGVFVQSCKDLVLHEPGEILTKQRTPYAVFTPYRRVWQTLPKEQPYPFPESLPMFERLQELQGEAVPTLATFGRKTLDGEEWTVARFGERAARERLKQFLNGDIQRYKERRDLPGLDATSRLSFALKAGTLSIRTVYHLVQEALAEARGEEVSSIEAFLTELIWREFYQQVLFFHPHTTEHAFLPQFEEVAWENSHDLFTRWCAGETGYPIVDAAMKQLNETGWMHNRLRMIAASFLTKDLLIDWRKGMAYFAKQLIDCDDAANSGGWQWSASTGTDPQPYFRIFNPISQGAKFDPDGVFVKKYLPVLRDVPLQYIHKPWEMPKEVQEQATCVMGLDYPIPCVDHAERRKLALSLFQEAKDRHLKQNDHGFSQKRNNHFWAKGDRNVAQLYFRYGAMNASKSIQLLTVAHNYEQSGKKVMVFTPAVDDRYGVGKVASRVGISREAFPISEETNLYDIVEAEAVKPDCVLVDEAQFIGKHHVEQLVLIVDKLGIPVIVYGLLKNFKNELFPGSAALLCEADKVEEIKTVCVYCNKKATHILKFKNGQPVYMGETIEIAGNDTYSSVCRQHYYRPPVNN</sequence>
<accession>A0ABQ0TI81</accession>
<dbReference type="InterPro" id="IPR014729">
    <property type="entry name" value="Rossmann-like_a/b/a_fold"/>
</dbReference>
<evidence type="ECO:0000256" key="8">
    <source>
        <dbReference type="ARBA" id="ARBA00022777"/>
    </source>
</evidence>
<keyword evidence="16" id="KW-1185">Reference proteome</keyword>
<dbReference type="EMBL" id="BJON01000004">
    <property type="protein sequence ID" value="GED67487.1"/>
    <property type="molecule type" value="Genomic_DNA"/>
</dbReference>
<keyword evidence="11 13" id="KW-0157">Chromophore</keyword>
<dbReference type="NCBIfam" id="NF003300">
    <property type="entry name" value="PRK04296.1-5"/>
    <property type="match status" value="1"/>
</dbReference>
<protein>
    <recommendedName>
        <fullName evidence="3 12">Thymidine kinase</fullName>
        <ecNumber evidence="3 12">2.7.1.21</ecNumber>
    </recommendedName>
</protein>
<evidence type="ECO:0000256" key="4">
    <source>
        <dbReference type="ARBA" id="ARBA00022630"/>
    </source>
</evidence>
<evidence type="ECO:0000256" key="1">
    <source>
        <dbReference type="ARBA" id="ARBA00001974"/>
    </source>
</evidence>
<evidence type="ECO:0000259" key="14">
    <source>
        <dbReference type="PROSITE" id="PS51645"/>
    </source>
</evidence>
<dbReference type="InterPro" id="IPR018394">
    <property type="entry name" value="DNA_photolyase_1_CS_C"/>
</dbReference>
<keyword evidence="12" id="KW-0963">Cytoplasm</keyword>
<comment type="catalytic activity">
    <reaction evidence="12">
        <text>thymidine + ATP = dTMP + ADP + H(+)</text>
        <dbReference type="Rhea" id="RHEA:19129"/>
        <dbReference type="ChEBI" id="CHEBI:15378"/>
        <dbReference type="ChEBI" id="CHEBI:17748"/>
        <dbReference type="ChEBI" id="CHEBI:30616"/>
        <dbReference type="ChEBI" id="CHEBI:63528"/>
        <dbReference type="ChEBI" id="CHEBI:456216"/>
        <dbReference type="EC" id="2.7.1.21"/>
    </reaction>
</comment>
<feature type="active site" description="Proton acceptor" evidence="12">
    <location>
        <position position="589"/>
    </location>
</feature>
<evidence type="ECO:0000313" key="15">
    <source>
        <dbReference type="EMBL" id="GED67487.1"/>
    </source>
</evidence>
<proteinExistence type="inferred from homology"/>
<comment type="caution">
    <text evidence="12">Lacks conserved residue(s) required for the propagation of feature annotation.</text>
</comment>
<feature type="binding site" evidence="12">
    <location>
        <begin position="588"/>
        <end position="591"/>
    </location>
    <ligand>
        <name>ATP</name>
        <dbReference type="ChEBI" id="CHEBI:30616"/>
    </ligand>
</feature>
<dbReference type="InterPro" id="IPR027417">
    <property type="entry name" value="P-loop_NTPase"/>
</dbReference>
<evidence type="ECO:0000256" key="11">
    <source>
        <dbReference type="ARBA" id="ARBA00022991"/>
    </source>
</evidence>
<dbReference type="Gene3D" id="3.40.50.300">
    <property type="entry name" value="P-loop containing nucleotide triphosphate hydrolases"/>
    <property type="match status" value="1"/>
</dbReference>
<comment type="caution">
    <text evidence="15">The sequence shown here is derived from an EMBL/GenBank/DDBJ whole genome shotgun (WGS) entry which is preliminary data.</text>
</comment>
<keyword evidence="4 13" id="KW-0285">Flavoprotein</keyword>
<organism evidence="15 16">
    <name type="scientific">Brevibacillus reuszeri</name>
    <dbReference type="NCBI Taxonomy" id="54915"/>
    <lineage>
        <taxon>Bacteria</taxon>
        <taxon>Bacillati</taxon>
        <taxon>Bacillota</taxon>
        <taxon>Bacilli</taxon>
        <taxon>Bacillales</taxon>
        <taxon>Paenibacillaceae</taxon>
        <taxon>Brevibacillus</taxon>
    </lineage>
</organism>
<comment type="cofactor">
    <cofactor evidence="1">
        <name>FAD</name>
        <dbReference type="ChEBI" id="CHEBI:57692"/>
    </cofactor>
</comment>
<keyword evidence="10 12" id="KW-0067">ATP-binding</keyword>
<comment type="subunit">
    <text evidence="12">Homotetramer.</text>
</comment>
<keyword evidence="7 12" id="KW-0547">Nucleotide-binding</keyword>
<dbReference type="Proteomes" id="UP000319578">
    <property type="component" value="Unassembled WGS sequence"/>
</dbReference>
<dbReference type="EC" id="2.7.1.21" evidence="3 12"/>
<comment type="similarity">
    <text evidence="13">Belongs to the DNA photolyase family.</text>
</comment>
<dbReference type="PRINTS" id="PR00147">
    <property type="entry name" value="DNAPHOTLYASE"/>
</dbReference>
<dbReference type="InterPro" id="IPR002081">
    <property type="entry name" value="Cryptochrome/DNA_photolyase_1"/>
</dbReference>
<comment type="subcellular location">
    <subcellularLocation>
        <location evidence="12">Cytoplasm</location>
    </subcellularLocation>
</comment>
<dbReference type="InterPro" id="IPR006050">
    <property type="entry name" value="DNA_photolyase_N"/>
</dbReference>
<evidence type="ECO:0000313" key="16">
    <source>
        <dbReference type="Proteomes" id="UP000319578"/>
    </source>
</evidence>
<keyword evidence="12" id="KW-0862">Zinc</keyword>
<dbReference type="InterPro" id="IPR020633">
    <property type="entry name" value="Thymidine_kinase_CS"/>
</dbReference>
<feature type="binding site" evidence="12">
    <location>
        <position position="646"/>
    </location>
    <ligand>
        <name>Zn(2+)</name>
        <dbReference type="ChEBI" id="CHEBI:29105"/>
    </ligand>
</feature>
<evidence type="ECO:0000256" key="2">
    <source>
        <dbReference type="ARBA" id="ARBA00007587"/>
    </source>
</evidence>
<evidence type="ECO:0000256" key="10">
    <source>
        <dbReference type="ARBA" id="ARBA00022840"/>
    </source>
</evidence>
<dbReference type="InterPro" id="IPR036134">
    <property type="entry name" value="Crypto/Photolyase_FAD-like_sf"/>
</dbReference>
<dbReference type="PROSITE" id="PS00691">
    <property type="entry name" value="DNA_PHOTOLYASES_1_2"/>
    <property type="match status" value="1"/>
</dbReference>
<dbReference type="Pfam" id="PF00265">
    <property type="entry name" value="TK"/>
    <property type="match status" value="1"/>
</dbReference>
<keyword evidence="9 13" id="KW-0274">FAD</keyword>
<dbReference type="Pfam" id="PF00875">
    <property type="entry name" value="DNA_photolyase"/>
    <property type="match status" value="1"/>
</dbReference>
<dbReference type="PANTHER" id="PTHR11455">
    <property type="entry name" value="CRYPTOCHROME"/>
    <property type="match status" value="1"/>
</dbReference>
<evidence type="ECO:0000256" key="13">
    <source>
        <dbReference type="RuleBase" id="RU004182"/>
    </source>
</evidence>
<evidence type="ECO:0000256" key="7">
    <source>
        <dbReference type="ARBA" id="ARBA00022741"/>
    </source>
</evidence>
<evidence type="ECO:0000256" key="12">
    <source>
        <dbReference type="HAMAP-Rule" id="MF_00124"/>
    </source>
</evidence>
<feature type="binding site" evidence="12">
    <location>
        <position position="686"/>
    </location>
    <ligand>
        <name>Zn(2+)</name>
        <dbReference type="ChEBI" id="CHEBI:29105"/>
    </ligand>
</feature>
<name>A0ABQ0TI81_9BACL</name>
<dbReference type="SUPFAM" id="SSF52540">
    <property type="entry name" value="P-loop containing nucleoside triphosphate hydrolases"/>
    <property type="match status" value="1"/>
</dbReference>
<dbReference type="InterPro" id="IPR005101">
    <property type="entry name" value="Cryptochr/Photolyase_FAD-bd"/>
</dbReference>
<dbReference type="Gene3D" id="1.10.579.10">
    <property type="entry name" value="DNA Cyclobutane Dipyrimidine Photolyase, subunit A, domain 3"/>
    <property type="match status" value="1"/>
</dbReference>